<feature type="region of interest" description="Disordered" evidence="1">
    <location>
        <begin position="41"/>
        <end position="69"/>
    </location>
</feature>
<accession>A0A4R4MV69</accession>
<feature type="non-terminal residue" evidence="2">
    <location>
        <position position="69"/>
    </location>
</feature>
<protein>
    <submittedName>
        <fullName evidence="2">Uncharacterized protein</fullName>
    </submittedName>
</protein>
<dbReference type="RefSeq" id="WP_207924261.1">
    <property type="nucleotide sequence ID" value="NZ_SMJW01000566.1"/>
</dbReference>
<proteinExistence type="predicted"/>
<name>A0A4R4MV69_9ACTN</name>
<gene>
    <name evidence="2" type="ORF">E1284_40880</name>
</gene>
<evidence type="ECO:0000313" key="2">
    <source>
        <dbReference type="EMBL" id="TDC00089.1"/>
    </source>
</evidence>
<sequence length="69" mass="6449">MSGPGMAGAGMAGAAAGFGAAGVPGAVPKPGVRAKLGELGKAGQELGSKVTSKFQNKGVRVANRTGGPG</sequence>
<dbReference type="EMBL" id="SMJW01000566">
    <property type="protein sequence ID" value="TDC00089.1"/>
    <property type="molecule type" value="Genomic_DNA"/>
</dbReference>
<keyword evidence="3" id="KW-1185">Reference proteome</keyword>
<dbReference type="AlphaFoldDB" id="A0A4R4MV69"/>
<dbReference type="Proteomes" id="UP000295431">
    <property type="component" value="Unassembled WGS sequence"/>
</dbReference>
<organism evidence="2 3">
    <name type="scientific">Actinomadura bangladeshensis</name>
    <dbReference type="NCBI Taxonomy" id="453573"/>
    <lineage>
        <taxon>Bacteria</taxon>
        <taxon>Bacillati</taxon>
        <taxon>Actinomycetota</taxon>
        <taxon>Actinomycetes</taxon>
        <taxon>Streptosporangiales</taxon>
        <taxon>Thermomonosporaceae</taxon>
        <taxon>Actinomadura</taxon>
    </lineage>
</organism>
<evidence type="ECO:0000256" key="1">
    <source>
        <dbReference type="SAM" id="MobiDB-lite"/>
    </source>
</evidence>
<comment type="caution">
    <text evidence="2">The sequence shown here is derived from an EMBL/GenBank/DDBJ whole genome shotgun (WGS) entry which is preliminary data.</text>
</comment>
<evidence type="ECO:0000313" key="3">
    <source>
        <dbReference type="Proteomes" id="UP000295431"/>
    </source>
</evidence>
<reference evidence="2 3" key="1">
    <citation type="submission" date="2019-03" db="EMBL/GenBank/DDBJ databases">
        <title>Draft genome sequences of novel Actinobacteria.</title>
        <authorList>
            <person name="Sahin N."/>
            <person name="Ay H."/>
            <person name="Saygin H."/>
        </authorList>
    </citation>
    <scope>NUCLEOTIDE SEQUENCE [LARGE SCALE GENOMIC DNA]</scope>
    <source>
        <strain evidence="2 3">DSM 45347</strain>
    </source>
</reference>